<dbReference type="PANTHER" id="PTHR11986:SF79">
    <property type="entry name" value="ACETYLORNITHINE AMINOTRANSFERASE, MITOCHONDRIAL"/>
    <property type="match status" value="1"/>
</dbReference>
<dbReference type="GO" id="GO:0003992">
    <property type="term" value="F:N2-acetyl-L-ornithine:2-oxoglutarate 5-aminotransferase activity"/>
    <property type="evidence" value="ECO:0007669"/>
    <property type="project" value="UniProtKB-EC"/>
</dbReference>
<feature type="binding site" evidence="5">
    <location>
        <begin position="104"/>
        <end position="105"/>
    </location>
    <ligand>
        <name>pyridoxal 5'-phosphate</name>
        <dbReference type="ChEBI" id="CHEBI:597326"/>
    </ligand>
</feature>
<comment type="caution">
    <text evidence="6">The sequence shown here is derived from an EMBL/GenBank/DDBJ whole genome shotgun (WGS) entry which is preliminary data.</text>
</comment>
<evidence type="ECO:0000313" key="6">
    <source>
        <dbReference type="EMBL" id="MFD2630226.1"/>
    </source>
</evidence>
<dbReference type="CDD" id="cd00610">
    <property type="entry name" value="OAT_like"/>
    <property type="match status" value="1"/>
</dbReference>
<feature type="binding site" evidence="5">
    <location>
        <position position="279"/>
    </location>
    <ligand>
        <name>N(2)-acetyl-L-ornithine</name>
        <dbReference type="ChEBI" id="CHEBI:57805"/>
    </ligand>
</feature>
<evidence type="ECO:0000256" key="1">
    <source>
        <dbReference type="ARBA" id="ARBA00022576"/>
    </source>
</evidence>
<feature type="binding site" evidence="5">
    <location>
        <position position="280"/>
    </location>
    <ligand>
        <name>pyridoxal 5'-phosphate</name>
        <dbReference type="ChEBI" id="CHEBI:597326"/>
    </ligand>
</feature>
<comment type="subunit">
    <text evidence="5">Homodimer.</text>
</comment>
<organism evidence="6 7">
    <name type="scientific">Oceanobacillus kapialis</name>
    <dbReference type="NCBI Taxonomy" id="481353"/>
    <lineage>
        <taxon>Bacteria</taxon>
        <taxon>Bacillati</taxon>
        <taxon>Bacillota</taxon>
        <taxon>Bacilli</taxon>
        <taxon>Bacillales</taxon>
        <taxon>Bacillaceae</taxon>
        <taxon>Oceanobacillus</taxon>
    </lineage>
</organism>
<keyword evidence="3 5" id="KW-0808">Transferase</keyword>
<keyword evidence="2 5" id="KW-0028">Amino-acid biosynthesis</keyword>
<comment type="subcellular location">
    <subcellularLocation>
        <location evidence="5">Cytoplasm</location>
    </subcellularLocation>
</comment>
<dbReference type="PROSITE" id="PS00600">
    <property type="entry name" value="AA_TRANSFER_CLASS_3"/>
    <property type="match status" value="1"/>
</dbReference>
<reference evidence="7" key="1">
    <citation type="journal article" date="2019" name="Int. J. Syst. Evol. Microbiol.">
        <title>The Global Catalogue of Microorganisms (GCM) 10K type strain sequencing project: providing services to taxonomists for standard genome sequencing and annotation.</title>
        <authorList>
            <consortium name="The Broad Institute Genomics Platform"/>
            <consortium name="The Broad Institute Genome Sequencing Center for Infectious Disease"/>
            <person name="Wu L."/>
            <person name="Ma J."/>
        </authorList>
    </citation>
    <scope>NUCLEOTIDE SEQUENCE [LARGE SCALE GENOMIC DNA]</scope>
    <source>
        <strain evidence="7">TISTR 1858</strain>
    </source>
</reference>
<dbReference type="EC" id="2.6.1.11" evidence="5"/>
<evidence type="ECO:0000256" key="4">
    <source>
        <dbReference type="ARBA" id="ARBA00022898"/>
    </source>
</evidence>
<dbReference type="NCBIfam" id="NF002797">
    <property type="entry name" value="PRK02936.1"/>
    <property type="match status" value="1"/>
</dbReference>
<dbReference type="InterPro" id="IPR050103">
    <property type="entry name" value="Class-III_PLP-dep_AT"/>
</dbReference>
<accession>A0ABW5Q4E1</accession>
<dbReference type="NCBIfam" id="TIGR00707">
    <property type="entry name" value="argD"/>
    <property type="match status" value="1"/>
</dbReference>
<dbReference type="HAMAP" id="MF_01107">
    <property type="entry name" value="ArgD_aminotrans_3"/>
    <property type="match status" value="1"/>
</dbReference>
<feature type="binding site" evidence="5">
    <location>
        <begin position="222"/>
        <end position="225"/>
    </location>
    <ligand>
        <name>pyridoxal 5'-phosphate</name>
        <dbReference type="ChEBI" id="CHEBI:597326"/>
    </ligand>
</feature>
<dbReference type="Proteomes" id="UP001597451">
    <property type="component" value="Unassembled WGS sequence"/>
</dbReference>
<evidence type="ECO:0000313" key="7">
    <source>
        <dbReference type="Proteomes" id="UP001597451"/>
    </source>
</evidence>
<comment type="pathway">
    <text evidence="5">Amino-acid biosynthesis; L-arginine biosynthesis; N(2)-acetyl-L-ornithine from L-glutamate: step 4/4.</text>
</comment>
<comment type="similarity">
    <text evidence="5">Belongs to the class-III pyridoxal-phosphate-dependent aminotransferase family. ArgD subfamily.</text>
</comment>
<protein>
    <recommendedName>
        <fullName evidence="5">Acetylornithine aminotransferase</fullName>
        <shortName evidence="5">ACOAT</shortName>
        <ecNumber evidence="5">2.6.1.11</ecNumber>
    </recommendedName>
</protein>
<gene>
    <name evidence="5" type="primary">argD</name>
    <name evidence="6" type="ORF">ACFSUN_15675</name>
</gene>
<dbReference type="NCBIfam" id="NF002325">
    <property type="entry name" value="PRK01278.1"/>
    <property type="match status" value="1"/>
</dbReference>
<dbReference type="EMBL" id="JBHUMX010000041">
    <property type="protein sequence ID" value="MFD2630226.1"/>
    <property type="molecule type" value="Genomic_DNA"/>
</dbReference>
<feature type="binding site" evidence="5">
    <location>
        <position position="140"/>
    </location>
    <ligand>
        <name>N(2)-acetyl-L-ornithine</name>
        <dbReference type="ChEBI" id="CHEBI:57805"/>
    </ligand>
</feature>
<keyword evidence="5" id="KW-0055">Arginine biosynthesis</keyword>
<dbReference type="RefSeq" id="WP_379563239.1">
    <property type="nucleotide sequence ID" value="NZ_JBHUMX010000041.1"/>
</dbReference>
<feature type="binding site" evidence="5">
    <location>
        <position position="137"/>
    </location>
    <ligand>
        <name>pyridoxal 5'-phosphate</name>
        <dbReference type="ChEBI" id="CHEBI:597326"/>
    </ligand>
</feature>
<dbReference type="InterPro" id="IPR004636">
    <property type="entry name" value="AcOrn/SuccOrn_fam"/>
</dbReference>
<dbReference type="InterPro" id="IPR049704">
    <property type="entry name" value="Aminotrans_3_PPA_site"/>
</dbReference>
<dbReference type="InterPro" id="IPR015424">
    <property type="entry name" value="PyrdxlP-dep_Trfase"/>
</dbReference>
<keyword evidence="1 5" id="KW-0032">Aminotransferase</keyword>
<evidence type="ECO:0000256" key="5">
    <source>
        <dbReference type="HAMAP-Rule" id="MF_01107"/>
    </source>
</evidence>
<dbReference type="Pfam" id="PF00202">
    <property type="entry name" value="Aminotran_3"/>
    <property type="match status" value="1"/>
</dbReference>
<feature type="modified residue" description="N6-(pyridoxal phosphate)lysine" evidence="5">
    <location>
        <position position="251"/>
    </location>
</feature>
<dbReference type="InterPro" id="IPR005814">
    <property type="entry name" value="Aminotrans_3"/>
</dbReference>
<comment type="miscellaneous">
    <text evidence="5">May also have succinyldiaminopimelate aminotransferase activity, thus carrying out the corresponding step in lysine biosynthesis.</text>
</comment>
<dbReference type="Gene3D" id="3.40.640.10">
    <property type="entry name" value="Type I PLP-dependent aspartate aminotransferase-like (Major domain)"/>
    <property type="match status" value="1"/>
</dbReference>
<dbReference type="PANTHER" id="PTHR11986">
    <property type="entry name" value="AMINOTRANSFERASE CLASS III"/>
    <property type="match status" value="1"/>
</dbReference>
<keyword evidence="5" id="KW-0963">Cytoplasm</keyword>
<dbReference type="PIRSF" id="PIRSF000521">
    <property type="entry name" value="Transaminase_4ab_Lys_Orn"/>
    <property type="match status" value="1"/>
</dbReference>
<keyword evidence="4 5" id="KW-0663">Pyridoxal phosphate</keyword>
<sequence length="400" mass="43755">MSQPPAVNELSAVMNVYNRFPITLIRGKGSYVWDEAGKKYLDFTSGIATCSLGHVPDTVQDKLTEQLATLWHCSNLFTIPEQKNLANRLSQHSCCDQVFFCNSGAEANEAAIKLAKKFAKDQGKPERKEIVTFHQSFHGRTGTTMAATAQEKIHQGFEPIAPGFRYLPFNDQNALTQIDNGKTTAVLVELIQGEGGVHPAEQDWILALQEHCQKADILLMVDEIQTGIGRTGTLFAYEQFGIKPDVITLAKGLGSGFPVGAMLAKGRVAASFQPGSHGSTFGGNPLAMTAGGATLDVMLEKEFLHEVTEKSNWLFEALQNLKDNFEGIKDVRGKGFLIGIEVDGNAAELVSAFRDKGIIVLTAGQQVLRILPPLTVSWEEMRAFIHTFNEILAEGEYNKP</sequence>
<proteinExistence type="inferred from homology"/>
<evidence type="ECO:0000256" key="3">
    <source>
        <dbReference type="ARBA" id="ARBA00022679"/>
    </source>
</evidence>
<comment type="cofactor">
    <cofactor evidence="5">
        <name>pyridoxal 5'-phosphate</name>
        <dbReference type="ChEBI" id="CHEBI:597326"/>
    </cofactor>
    <text evidence="5">Binds 1 pyridoxal phosphate per subunit.</text>
</comment>
<evidence type="ECO:0000256" key="2">
    <source>
        <dbReference type="ARBA" id="ARBA00022605"/>
    </source>
</evidence>
<comment type="catalytic activity">
    <reaction evidence="5">
        <text>N(2)-acetyl-L-ornithine + 2-oxoglutarate = N-acetyl-L-glutamate 5-semialdehyde + L-glutamate</text>
        <dbReference type="Rhea" id="RHEA:18049"/>
        <dbReference type="ChEBI" id="CHEBI:16810"/>
        <dbReference type="ChEBI" id="CHEBI:29123"/>
        <dbReference type="ChEBI" id="CHEBI:29985"/>
        <dbReference type="ChEBI" id="CHEBI:57805"/>
        <dbReference type="EC" id="2.6.1.11"/>
    </reaction>
</comment>
<dbReference type="Gene3D" id="3.90.1150.10">
    <property type="entry name" value="Aspartate Aminotransferase, domain 1"/>
    <property type="match status" value="1"/>
</dbReference>
<name>A0ABW5Q4E1_9BACI</name>
<dbReference type="SUPFAM" id="SSF53383">
    <property type="entry name" value="PLP-dependent transferases"/>
    <property type="match status" value="1"/>
</dbReference>
<keyword evidence="7" id="KW-1185">Reference proteome</keyword>
<dbReference type="InterPro" id="IPR015422">
    <property type="entry name" value="PyrdxlP-dep_Trfase_small"/>
</dbReference>
<dbReference type="InterPro" id="IPR015421">
    <property type="entry name" value="PyrdxlP-dep_Trfase_major"/>
</dbReference>